<name>A0A8S5QQB5_9CAUD</name>
<dbReference type="Pfam" id="PF13151">
    <property type="entry name" value="DUF3990"/>
    <property type="match status" value="1"/>
</dbReference>
<reference evidence="1" key="1">
    <citation type="journal article" date="2021" name="Proc. Natl. Acad. Sci. U.S.A.">
        <title>A Catalog of Tens of Thousands of Viruses from Human Metagenomes Reveals Hidden Associations with Chronic Diseases.</title>
        <authorList>
            <person name="Tisza M.J."/>
            <person name="Buck C.B."/>
        </authorList>
    </citation>
    <scope>NUCLEOTIDE SEQUENCE</scope>
    <source>
        <strain evidence="1">CtE6L85</strain>
    </source>
</reference>
<evidence type="ECO:0008006" key="2">
    <source>
        <dbReference type="Google" id="ProtNLM"/>
    </source>
</evidence>
<evidence type="ECO:0000313" key="1">
    <source>
        <dbReference type="EMBL" id="DAE21280.1"/>
    </source>
</evidence>
<proteinExistence type="predicted"/>
<sequence length="163" mass="18131">MHLYHGTSASFAVPSLSLCKPHRDFGCGFYLAPNYFDALPMAIKHSPIGFIQTYTVKDLDGLSVLEFTGYSEAWLRFVVASRLGYVSAKYDLVIGNMAGGGANFKSKFSKFRRVNKPVAEVMSIMRHDLTSTNLGLQYAFLTEKALSKLTLIDTEMVEREDAV</sequence>
<dbReference type="EMBL" id="BK015711">
    <property type="protein sequence ID" value="DAE21280.1"/>
    <property type="molecule type" value="Genomic_DNA"/>
</dbReference>
<protein>
    <recommendedName>
        <fullName evidence="2">DUF3990 domain-containing protein</fullName>
    </recommendedName>
</protein>
<accession>A0A8S5QQB5</accession>
<organism evidence="1">
    <name type="scientific">Siphoviridae sp. ctE6L85</name>
    <dbReference type="NCBI Taxonomy" id="2826202"/>
    <lineage>
        <taxon>Viruses</taxon>
        <taxon>Duplodnaviria</taxon>
        <taxon>Heunggongvirae</taxon>
        <taxon>Uroviricota</taxon>
        <taxon>Caudoviricetes</taxon>
    </lineage>
</organism>
<dbReference type="InterPro" id="IPR025051">
    <property type="entry name" value="DUF3990"/>
</dbReference>